<keyword evidence="4" id="KW-0201">Cytochrome c-type biogenesis</keyword>
<evidence type="ECO:0000256" key="2">
    <source>
        <dbReference type="ARBA" id="ARBA00022475"/>
    </source>
</evidence>
<feature type="transmembrane region" description="Helical" evidence="7">
    <location>
        <begin position="213"/>
        <end position="239"/>
    </location>
</feature>
<evidence type="ECO:0000256" key="3">
    <source>
        <dbReference type="ARBA" id="ARBA00022692"/>
    </source>
</evidence>
<evidence type="ECO:0000313" key="9">
    <source>
        <dbReference type="EMBL" id="WXB14120.1"/>
    </source>
</evidence>
<feature type="domain" description="Thioredoxin" evidence="8">
    <location>
        <begin position="356"/>
        <end position="479"/>
    </location>
</feature>
<dbReference type="Proteomes" id="UP001370348">
    <property type="component" value="Chromosome"/>
</dbReference>
<feature type="transmembrane region" description="Helical" evidence="7">
    <location>
        <begin position="321"/>
        <end position="340"/>
    </location>
</feature>
<dbReference type="InterPro" id="IPR036249">
    <property type="entry name" value="Thioredoxin-like_sf"/>
</dbReference>
<evidence type="ECO:0000259" key="8">
    <source>
        <dbReference type="PROSITE" id="PS51352"/>
    </source>
</evidence>
<dbReference type="RefSeq" id="WP_394823738.1">
    <property type="nucleotide sequence ID" value="NZ_CP089984.1"/>
</dbReference>
<feature type="transmembrane region" description="Helical" evidence="7">
    <location>
        <begin position="102"/>
        <end position="126"/>
    </location>
</feature>
<evidence type="ECO:0000256" key="1">
    <source>
        <dbReference type="ARBA" id="ARBA00004651"/>
    </source>
</evidence>
<dbReference type="PROSITE" id="PS51352">
    <property type="entry name" value="THIOREDOXIN_2"/>
    <property type="match status" value="1"/>
</dbReference>
<accession>A0ABZ2LTQ8</accession>
<keyword evidence="3 7" id="KW-0812">Transmembrane</keyword>
<proteinExistence type="predicted"/>
<evidence type="ECO:0000256" key="6">
    <source>
        <dbReference type="ARBA" id="ARBA00023136"/>
    </source>
</evidence>
<evidence type="ECO:0000313" key="10">
    <source>
        <dbReference type="Proteomes" id="UP001370348"/>
    </source>
</evidence>
<dbReference type="Pfam" id="PF02683">
    <property type="entry name" value="DsbD_TM"/>
    <property type="match status" value="1"/>
</dbReference>
<name>A0ABZ2LTQ8_9BACT</name>
<dbReference type="PANTHER" id="PTHR32234">
    <property type="entry name" value="THIOL:DISULFIDE INTERCHANGE PROTEIN DSBD"/>
    <property type="match status" value="1"/>
</dbReference>
<dbReference type="InterPro" id="IPR003834">
    <property type="entry name" value="Cyt_c_assmbl_TM_dom"/>
</dbReference>
<feature type="transmembrane region" description="Helical" evidence="7">
    <location>
        <begin position="282"/>
        <end position="301"/>
    </location>
</feature>
<dbReference type="EMBL" id="CP089984">
    <property type="protein sequence ID" value="WXB14120.1"/>
    <property type="molecule type" value="Genomic_DNA"/>
</dbReference>
<dbReference type="Gene3D" id="3.40.30.10">
    <property type="entry name" value="Glutaredoxin"/>
    <property type="match status" value="1"/>
</dbReference>
<evidence type="ECO:0000256" key="5">
    <source>
        <dbReference type="ARBA" id="ARBA00022989"/>
    </source>
</evidence>
<keyword evidence="5 7" id="KW-1133">Transmembrane helix</keyword>
<feature type="transmembrane region" description="Helical" evidence="7">
    <location>
        <begin position="246"/>
        <end position="267"/>
    </location>
</feature>
<reference evidence="9 10" key="1">
    <citation type="submission" date="2021-12" db="EMBL/GenBank/DDBJ databases">
        <title>Discovery of the Pendulisporaceae a myxobacterial family with distinct sporulation behavior and unique specialized metabolism.</title>
        <authorList>
            <person name="Garcia R."/>
            <person name="Popoff A."/>
            <person name="Bader C.D."/>
            <person name="Loehr J."/>
            <person name="Walesch S."/>
            <person name="Walt C."/>
            <person name="Boldt J."/>
            <person name="Bunk B."/>
            <person name="Haeckl F.J.F.P.J."/>
            <person name="Gunesch A.P."/>
            <person name="Birkelbach J."/>
            <person name="Nuebel U."/>
            <person name="Pietschmann T."/>
            <person name="Bach T."/>
            <person name="Mueller R."/>
        </authorList>
    </citation>
    <scope>NUCLEOTIDE SEQUENCE [LARGE SCALE GENOMIC DNA]</scope>
    <source>
        <strain evidence="9 10">MSr11954</strain>
    </source>
</reference>
<dbReference type="Pfam" id="PF13899">
    <property type="entry name" value="Thioredoxin_7"/>
    <property type="match status" value="1"/>
</dbReference>
<feature type="transmembrane region" description="Helical" evidence="7">
    <location>
        <begin position="61"/>
        <end position="90"/>
    </location>
</feature>
<keyword evidence="10" id="KW-1185">Reference proteome</keyword>
<feature type="transmembrane region" description="Helical" evidence="7">
    <location>
        <begin position="138"/>
        <end position="158"/>
    </location>
</feature>
<keyword evidence="2" id="KW-1003">Cell membrane</keyword>
<sequence>MNQATLVTPRTTNKRLWMLLGVGFAGALLLALVGRSLWPLLQELSHDSNAYGKLAQQNPALAVAVSFGVGLVSSLTPCVFPMVPITVSIFGATDTQSRWRGAALSATFVLGIATLFVPLGIAAALTGSLMGAALANPWVVSGIAILFVALAASMFGAFEIALPSSLTNRLSSVGGVGFKGAFIVGLAMGLIAAPCTGPFVTGMLVSIAQTKDILVGGFSMFSFALGLGMLFFIAGTFAVNLPKAGAWMLGIKWGSGVVLAYMAFAYLRDSFGTVRGLVRPDTLYGIVGAVVLLIGLVLGSIHIAAERRKSPIAHLSKPMKLASIVPSVVGAFMFISWMQVFQNGLEREAAAREAIAANKDLASAPPISWQSGEEAARAQATTANKPVIVDFGATWCKACSELDESTWPDPRVRAAAASFVAIRVDATDDDDPEVQRLRKKYGVIGLPTVVVINGHGEEMKRFNEYVTPEKMAEAIKSVN</sequence>
<dbReference type="PANTHER" id="PTHR32234:SF0">
    <property type="entry name" value="THIOL:DISULFIDE INTERCHANGE PROTEIN DSBD"/>
    <property type="match status" value="1"/>
</dbReference>
<gene>
    <name evidence="9" type="ORF">LZC94_40605</name>
</gene>
<feature type="transmembrane region" description="Helical" evidence="7">
    <location>
        <begin position="170"/>
        <end position="193"/>
    </location>
</feature>
<keyword evidence="6 7" id="KW-0472">Membrane</keyword>
<evidence type="ECO:0000256" key="7">
    <source>
        <dbReference type="SAM" id="Phobius"/>
    </source>
</evidence>
<comment type="subcellular location">
    <subcellularLocation>
        <location evidence="1">Cell membrane</location>
        <topology evidence="1">Multi-pass membrane protein</topology>
    </subcellularLocation>
</comment>
<organism evidence="9 10">
    <name type="scientific">Pendulispora albinea</name>
    <dbReference type="NCBI Taxonomy" id="2741071"/>
    <lineage>
        <taxon>Bacteria</taxon>
        <taxon>Pseudomonadati</taxon>
        <taxon>Myxococcota</taxon>
        <taxon>Myxococcia</taxon>
        <taxon>Myxococcales</taxon>
        <taxon>Sorangiineae</taxon>
        <taxon>Pendulisporaceae</taxon>
        <taxon>Pendulispora</taxon>
    </lineage>
</organism>
<protein>
    <submittedName>
        <fullName evidence="9">Thioredoxin family protein</fullName>
    </submittedName>
</protein>
<dbReference type="SUPFAM" id="SSF52833">
    <property type="entry name" value="Thioredoxin-like"/>
    <property type="match status" value="1"/>
</dbReference>
<evidence type="ECO:0000256" key="4">
    <source>
        <dbReference type="ARBA" id="ARBA00022748"/>
    </source>
</evidence>
<dbReference type="InterPro" id="IPR013766">
    <property type="entry name" value="Thioredoxin_domain"/>
</dbReference>
<feature type="transmembrane region" description="Helical" evidence="7">
    <location>
        <begin position="16"/>
        <end position="41"/>
    </location>
</feature>